<dbReference type="Gene3D" id="3.40.50.1820">
    <property type="entry name" value="alpha/beta hydrolase"/>
    <property type="match status" value="1"/>
</dbReference>
<evidence type="ECO:0000313" key="6">
    <source>
        <dbReference type="Proteomes" id="UP001556367"/>
    </source>
</evidence>
<dbReference type="Pfam" id="PF00135">
    <property type="entry name" value="COesterase"/>
    <property type="match status" value="1"/>
</dbReference>
<accession>A0ABR3IQ23</accession>
<dbReference type="InterPro" id="IPR050309">
    <property type="entry name" value="Type-B_Carboxylest/Lipase"/>
</dbReference>
<keyword evidence="6" id="KW-1185">Reference proteome</keyword>
<dbReference type="Proteomes" id="UP001556367">
    <property type="component" value="Unassembled WGS sequence"/>
</dbReference>
<dbReference type="InterPro" id="IPR029058">
    <property type="entry name" value="AB_hydrolase_fold"/>
</dbReference>
<dbReference type="SUPFAM" id="SSF53474">
    <property type="entry name" value="alpha/beta-Hydrolases"/>
    <property type="match status" value="1"/>
</dbReference>
<comment type="caution">
    <text evidence="5">The sequence shown here is derived from an EMBL/GenBank/DDBJ whole genome shotgun (WGS) entry which is preliminary data.</text>
</comment>
<evidence type="ECO:0000256" key="2">
    <source>
        <dbReference type="ARBA" id="ARBA00022801"/>
    </source>
</evidence>
<reference evidence="6" key="1">
    <citation type="submission" date="2024-06" db="EMBL/GenBank/DDBJ databases">
        <title>Multi-omics analyses provide insights into the biosynthesis of the anticancer antibiotic pleurotin in Hohenbuehelia grisea.</title>
        <authorList>
            <person name="Weaver J.A."/>
            <person name="Alberti F."/>
        </authorList>
    </citation>
    <scope>NUCLEOTIDE SEQUENCE [LARGE SCALE GENOMIC DNA]</scope>
    <source>
        <strain evidence="6">T-177</strain>
    </source>
</reference>
<keyword evidence="2 3" id="KW-0378">Hydrolase</keyword>
<evidence type="ECO:0000259" key="4">
    <source>
        <dbReference type="Pfam" id="PF00135"/>
    </source>
</evidence>
<evidence type="ECO:0000256" key="3">
    <source>
        <dbReference type="RuleBase" id="RU361235"/>
    </source>
</evidence>
<dbReference type="InterPro" id="IPR019826">
    <property type="entry name" value="Carboxylesterase_B_AS"/>
</dbReference>
<comment type="similarity">
    <text evidence="1 3">Belongs to the type-B carboxylesterase/lipase family.</text>
</comment>
<sequence length="566" mass="61975">MSALSQGLVFEYTPANAGNFRDMAKVLLFVVGFLSTWNQIGLAQPPFPPSPVIDLGYAKYQGFFNETSQVTNFLGVRYAQEPAGNLRWRAPVTPKKLGGIQTALSQPPQCFQGSTGIAATNPIPIKQRRSETVVFSEDCLMLNVYTPGHISSVKKPLPVIFWIHAGGYVAGSATGFDGTEVYDGNELIREAGRGVVVVVIQYRIGLLGFLSSAKVEANGDLNVGLLDQQFALKWVQSHIHQFGGDRNHVTIWGQSAGAGSVIQHIIANGGQTQPPLFKGAISSSTFLPSQYRFDDQIPETMFSQIVNELNCTSSRNQLDCLRGLDAQTLQVVNNATTLAAFFGTFNFIPVIDDSFIRERPTVALKQKKVNGEFYLAMSNTNEGTFFVDTSTENTVEVPAYLQNLFPGLSKTQVADAAAQYANVGTPFTQVNAIMGEAIFICPTYFALRSFAGKPTFKGHFAIPPAGHGNDVAYYFPSTDGPRSFNNTAFDSAFPQIFFDFARFFDPNVKFSPTITPQWHMWTNIGQSEMLFNRTEAGAPVIRAISSDNAQLKRCQFWESVSAVTAQ</sequence>
<dbReference type="PROSITE" id="PS00122">
    <property type="entry name" value="CARBOXYLESTERASE_B_1"/>
    <property type="match status" value="1"/>
</dbReference>
<name>A0ABR3IQ23_9AGAR</name>
<organism evidence="5 6">
    <name type="scientific">Hohenbuehelia grisea</name>
    <dbReference type="NCBI Taxonomy" id="104357"/>
    <lineage>
        <taxon>Eukaryota</taxon>
        <taxon>Fungi</taxon>
        <taxon>Dikarya</taxon>
        <taxon>Basidiomycota</taxon>
        <taxon>Agaricomycotina</taxon>
        <taxon>Agaricomycetes</taxon>
        <taxon>Agaricomycetidae</taxon>
        <taxon>Agaricales</taxon>
        <taxon>Pleurotineae</taxon>
        <taxon>Pleurotaceae</taxon>
        <taxon>Hohenbuehelia</taxon>
    </lineage>
</organism>
<proteinExistence type="inferred from homology"/>
<dbReference type="PANTHER" id="PTHR11559">
    <property type="entry name" value="CARBOXYLESTERASE"/>
    <property type="match status" value="1"/>
</dbReference>
<evidence type="ECO:0000313" key="5">
    <source>
        <dbReference type="EMBL" id="KAL0945393.1"/>
    </source>
</evidence>
<evidence type="ECO:0000256" key="1">
    <source>
        <dbReference type="ARBA" id="ARBA00005964"/>
    </source>
</evidence>
<dbReference type="EC" id="3.1.1.-" evidence="3"/>
<gene>
    <name evidence="5" type="ORF">HGRIS_000887</name>
</gene>
<dbReference type="EMBL" id="JASNQZ010000018">
    <property type="protein sequence ID" value="KAL0945393.1"/>
    <property type="molecule type" value="Genomic_DNA"/>
</dbReference>
<protein>
    <recommendedName>
        <fullName evidence="3">Carboxylic ester hydrolase</fullName>
        <ecNumber evidence="3">3.1.1.-</ecNumber>
    </recommendedName>
</protein>
<dbReference type="InterPro" id="IPR002018">
    <property type="entry name" value="CarbesteraseB"/>
</dbReference>
<feature type="domain" description="Carboxylesterase type B" evidence="4">
    <location>
        <begin position="51"/>
        <end position="557"/>
    </location>
</feature>